<name>A0ABR7LXA1_9ACTN</name>
<evidence type="ECO:0000313" key="2">
    <source>
        <dbReference type="EMBL" id="MBC6469391.1"/>
    </source>
</evidence>
<accession>A0ABR7LXA1</accession>
<dbReference type="SUPFAM" id="SSF53474">
    <property type="entry name" value="alpha/beta-Hydrolases"/>
    <property type="match status" value="1"/>
</dbReference>
<gene>
    <name evidence="2" type="ORF">HKK74_28430</name>
</gene>
<proteinExistence type="predicted"/>
<dbReference type="Pfam" id="PF12697">
    <property type="entry name" value="Abhydrolase_6"/>
    <property type="match status" value="1"/>
</dbReference>
<keyword evidence="2" id="KW-0378">Hydrolase</keyword>
<dbReference type="RefSeq" id="WP_187246433.1">
    <property type="nucleotide sequence ID" value="NZ_BAAAOK010000009.1"/>
</dbReference>
<dbReference type="Gene3D" id="3.40.50.1820">
    <property type="entry name" value="alpha/beta hydrolase"/>
    <property type="match status" value="1"/>
</dbReference>
<comment type="caution">
    <text evidence="2">The sequence shown here is derived from an EMBL/GenBank/DDBJ whole genome shotgun (WGS) entry which is preliminary data.</text>
</comment>
<dbReference type="GO" id="GO:0016787">
    <property type="term" value="F:hydrolase activity"/>
    <property type="evidence" value="ECO:0007669"/>
    <property type="project" value="UniProtKB-KW"/>
</dbReference>
<keyword evidence="3" id="KW-1185">Reference proteome</keyword>
<sequence>MERAHPSEASMNSPWPLKAWPDVPTKFVLCDQDRFFPPAFFRRLVPERLNIIPDEIAAGHCVALSRPKKLADLLAGYVTSRRRLSPAPG</sequence>
<organism evidence="2 3">
    <name type="scientific">Actinomadura alba</name>
    <dbReference type="NCBI Taxonomy" id="406431"/>
    <lineage>
        <taxon>Bacteria</taxon>
        <taxon>Bacillati</taxon>
        <taxon>Actinomycetota</taxon>
        <taxon>Actinomycetes</taxon>
        <taxon>Streptosporangiales</taxon>
        <taxon>Thermomonosporaceae</taxon>
        <taxon>Actinomadura</taxon>
    </lineage>
</organism>
<dbReference type="InterPro" id="IPR000073">
    <property type="entry name" value="AB_hydrolase_1"/>
</dbReference>
<dbReference type="EMBL" id="JABVEC010000026">
    <property type="protein sequence ID" value="MBC6469391.1"/>
    <property type="molecule type" value="Genomic_DNA"/>
</dbReference>
<protein>
    <submittedName>
        <fullName evidence="2">Alpha/beta hydrolase</fullName>
    </submittedName>
</protein>
<evidence type="ECO:0000313" key="3">
    <source>
        <dbReference type="Proteomes" id="UP000805614"/>
    </source>
</evidence>
<evidence type="ECO:0000259" key="1">
    <source>
        <dbReference type="Pfam" id="PF12697"/>
    </source>
</evidence>
<feature type="domain" description="AB hydrolase-1" evidence="1">
    <location>
        <begin position="6"/>
        <end position="72"/>
    </location>
</feature>
<dbReference type="Proteomes" id="UP000805614">
    <property type="component" value="Unassembled WGS sequence"/>
</dbReference>
<dbReference type="InterPro" id="IPR029058">
    <property type="entry name" value="AB_hydrolase_fold"/>
</dbReference>
<reference evidence="2 3" key="1">
    <citation type="submission" date="2020-06" db="EMBL/GenBank/DDBJ databases">
        <title>Actinomadura xiongansis sp. nov., isolated from soil of Baiyangdian.</title>
        <authorList>
            <person name="Zhang X."/>
        </authorList>
    </citation>
    <scope>NUCLEOTIDE SEQUENCE [LARGE SCALE GENOMIC DNA]</scope>
    <source>
        <strain evidence="2 3">HBUM206468</strain>
    </source>
</reference>